<proteinExistence type="predicted"/>
<evidence type="ECO:0000313" key="4">
    <source>
        <dbReference type="Proteomes" id="UP000269019"/>
    </source>
</evidence>
<keyword evidence="1" id="KW-0812">Transmembrane</keyword>
<reference evidence="3 4" key="1">
    <citation type="submission" date="2018-11" db="EMBL/GenBank/DDBJ databases">
        <authorList>
            <person name="Kleinhagauer T."/>
            <person name="Glaeser S.P."/>
            <person name="Spergser J."/>
            <person name="Ruckert C."/>
            <person name="Kaempfer P."/>
            <person name="Busse H.-J."/>
        </authorList>
    </citation>
    <scope>NUCLEOTIDE SEQUENCE [LARGE SCALE GENOMIC DNA]</scope>
    <source>
        <strain evidence="3 4">200CH</strain>
    </source>
</reference>
<feature type="transmembrane region" description="Helical" evidence="1">
    <location>
        <begin position="195"/>
        <end position="213"/>
    </location>
</feature>
<feature type="transmembrane region" description="Helical" evidence="1">
    <location>
        <begin position="124"/>
        <end position="147"/>
    </location>
</feature>
<evidence type="ECO:0000256" key="1">
    <source>
        <dbReference type="SAM" id="Phobius"/>
    </source>
</evidence>
<evidence type="ECO:0000313" key="3">
    <source>
        <dbReference type="EMBL" id="AZA13116.1"/>
    </source>
</evidence>
<feature type="transmembrane region" description="Helical" evidence="1">
    <location>
        <begin position="167"/>
        <end position="188"/>
    </location>
</feature>
<protein>
    <recommendedName>
        <fullName evidence="2">Putative zinc-finger domain-containing protein</fullName>
    </recommendedName>
</protein>
<dbReference type="Pfam" id="PF13490">
    <property type="entry name" value="zf-HC2"/>
    <property type="match status" value="1"/>
</dbReference>
<dbReference type="InterPro" id="IPR027383">
    <property type="entry name" value="Znf_put"/>
</dbReference>
<feature type="transmembrane region" description="Helical" evidence="1">
    <location>
        <begin position="228"/>
        <end position="248"/>
    </location>
</feature>
<feature type="domain" description="Putative zinc-finger" evidence="2">
    <location>
        <begin position="4"/>
        <end position="38"/>
    </location>
</feature>
<gene>
    <name evidence="3" type="ORF">CCHOA_03525</name>
</gene>
<dbReference type="Proteomes" id="UP000269019">
    <property type="component" value="Chromosome"/>
</dbReference>
<name>A0A3G6J575_9CORY</name>
<sequence>MIDCDAVQVALSARLDGEPYQPHDDVLDAHVSGCAACREFLDQAAHFKRLLALQQWQQHHTDQSPARAGETLGAGAGEQAAFSPITPAAMYPAPDLSQAILAGVDEVARARASRATLWLALGRIGLLIIGCICVTWAVLILGSTVHTVEGIEVVDPARVDATTRGQLAASLLVDAAAVRLAMACGCWFTAWRPSLAFGVLTVVAPLTAFSFGFTTRDVVLGFAGSQDVAGLLLLLCTTILLGLVGMYANSGHGVWRRWWRAANAQPE</sequence>
<keyword evidence="4" id="KW-1185">Reference proteome</keyword>
<dbReference type="RefSeq" id="WP_164472368.1">
    <property type="nucleotide sequence ID" value="NZ_CP033896.1"/>
</dbReference>
<dbReference type="AlphaFoldDB" id="A0A3G6J575"/>
<organism evidence="3 4">
    <name type="scientific">Corynebacterium choanae</name>
    <dbReference type="NCBI Taxonomy" id="1862358"/>
    <lineage>
        <taxon>Bacteria</taxon>
        <taxon>Bacillati</taxon>
        <taxon>Actinomycetota</taxon>
        <taxon>Actinomycetes</taxon>
        <taxon>Mycobacteriales</taxon>
        <taxon>Corynebacteriaceae</taxon>
        <taxon>Corynebacterium</taxon>
    </lineage>
</organism>
<keyword evidence="1" id="KW-1133">Transmembrane helix</keyword>
<evidence type="ECO:0000259" key="2">
    <source>
        <dbReference type="Pfam" id="PF13490"/>
    </source>
</evidence>
<dbReference type="EMBL" id="CP033896">
    <property type="protein sequence ID" value="AZA13116.1"/>
    <property type="molecule type" value="Genomic_DNA"/>
</dbReference>
<keyword evidence="1" id="KW-0472">Membrane</keyword>
<accession>A0A3G6J575</accession>
<dbReference type="KEGG" id="ccho:CCHOA_03525"/>